<sequence length="194" mass="21852">MARWYRMVLILLLAFGIASAEVRVGEDGALFVVDETTAASELDETLVTTTTRTTDRADEEPSSGSDSTEVTSSDQEQFTEEQEEDETRDNAEKHLTTVFEADQETTTVQEEPREEELPVTTEVTSSTTSPVPRTRGRMVRFGNQKRSSRPTTAEPPRRSTVNSRALLNRRGLFNPELRNRYLARFRSTTTDPNS</sequence>
<feature type="region of interest" description="Disordered" evidence="1">
    <location>
        <begin position="43"/>
        <end position="167"/>
    </location>
</feature>
<feature type="compositionally biased region" description="Low complexity" evidence="1">
    <location>
        <begin position="62"/>
        <end position="76"/>
    </location>
</feature>
<evidence type="ECO:0000256" key="1">
    <source>
        <dbReference type="SAM" id="MobiDB-lite"/>
    </source>
</evidence>
<protein>
    <submittedName>
        <fullName evidence="3 4">Uncharacterized protein</fullName>
    </submittedName>
</protein>
<accession>A0A084WLR0</accession>
<feature type="compositionally biased region" description="Low complexity" evidence="1">
    <location>
        <begin position="118"/>
        <end position="133"/>
    </location>
</feature>
<dbReference type="EMBL" id="ATLV01024269">
    <property type="status" value="NOT_ANNOTATED_CDS"/>
    <property type="molecule type" value="Genomic_DNA"/>
</dbReference>
<proteinExistence type="predicted"/>
<reference evidence="3 5" key="1">
    <citation type="journal article" date="2014" name="BMC Genomics">
        <title>Genome sequence of Anopheles sinensis provides insight into genetics basis of mosquito competence for malaria parasites.</title>
        <authorList>
            <person name="Zhou D."/>
            <person name="Zhang D."/>
            <person name="Ding G."/>
            <person name="Shi L."/>
            <person name="Hou Q."/>
            <person name="Ye Y."/>
            <person name="Xu Y."/>
            <person name="Zhou H."/>
            <person name="Xiong C."/>
            <person name="Li S."/>
            <person name="Yu J."/>
            <person name="Hong S."/>
            <person name="Yu X."/>
            <person name="Zou P."/>
            <person name="Chen C."/>
            <person name="Chang X."/>
            <person name="Wang W."/>
            <person name="Lv Y."/>
            <person name="Sun Y."/>
            <person name="Ma L."/>
            <person name="Shen B."/>
            <person name="Zhu C."/>
        </authorList>
    </citation>
    <scope>NUCLEOTIDE SEQUENCE [LARGE SCALE GENOMIC DNA]</scope>
</reference>
<evidence type="ECO:0000313" key="4">
    <source>
        <dbReference type="EnsemblMetazoa" id="ASIC019394-PA"/>
    </source>
</evidence>
<dbReference type="EMBL" id="KE525351">
    <property type="protein sequence ID" value="KFB51154.1"/>
    <property type="molecule type" value="Genomic_DNA"/>
</dbReference>
<gene>
    <name evidence="3" type="ORF">ZHAS_00019394</name>
</gene>
<feature type="signal peptide" evidence="2">
    <location>
        <begin position="1"/>
        <end position="20"/>
    </location>
</feature>
<dbReference type="AlphaFoldDB" id="A0A084WLR0"/>
<dbReference type="Proteomes" id="UP000030765">
    <property type="component" value="Unassembled WGS sequence"/>
</dbReference>
<feature type="compositionally biased region" description="Acidic residues" evidence="1">
    <location>
        <begin position="77"/>
        <end position="87"/>
    </location>
</feature>
<feature type="chain" id="PRO_5001785202" evidence="2">
    <location>
        <begin position="21"/>
        <end position="194"/>
    </location>
</feature>
<organism evidence="3">
    <name type="scientific">Anopheles sinensis</name>
    <name type="common">Mosquito</name>
    <dbReference type="NCBI Taxonomy" id="74873"/>
    <lineage>
        <taxon>Eukaryota</taxon>
        <taxon>Metazoa</taxon>
        <taxon>Ecdysozoa</taxon>
        <taxon>Arthropoda</taxon>
        <taxon>Hexapoda</taxon>
        <taxon>Insecta</taxon>
        <taxon>Pterygota</taxon>
        <taxon>Neoptera</taxon>
        <taxon>Endopterygota</taxon>
        <taxon>Diptera</taxon>
        <taxon>Nematocera</taxon>
        <taxon>Culicoidea</taxon>
        <taxon>Culicidae</taxon>
        <taxon>Anophelinae</taxon>
        <taxon>Anopheles</taxon>
    </lineage>
</organism>
<dbReference type="OrthoDB" id="10603300at2759"/>
<keyword evidence="5" id="KW-1185">Reference proteome</keyword>
<evidence type="ECO:0000313" key="3">
    <source>
        <dbReference type="EMBL" id="KFB51154.1"/>
    </source>
</evidence>
<dbReference type="VEuPathDB" id="VectorBase:ASIC019394"/>
<name>A0A084WLR0_ANOSI</name>
<dbReference type="VEuPathDB" id="VectorBase:ASIS008181"/>
<evidence type="ECO:0000256" key="2">
    <source>
        <dbReference type="SAM" id="SignalP"/>
    </source>
</evidence>
<reference evidence="4" key="2">
    <citation type="submission" date="2020-05" db="UniProtKB">
        <authorList>
            <consortium name="EnsemblMetazoa"/>
        </authorList>
    </citation>
    <scope>IDENTIFICATION</scope>
</reference>
<evidence type="ECO:0000313" key="5">
    <source>
        <dbReference type="Proteomes" id="UP000030765"/>
    </source>
</evidence>
<keyword evidence="2" id="KW-0732">Signal</keyword>
<dbReference type="EnsemblMetazoa" id="ASIC019394-RA">
    <property type="protein sequence ID" value="ASIC019394-PA"/>
    <property type="gene ID" value="ASIC019394"/>
</dbReference>